<proteinExistence type="predicted"/>
<dbReference type="Proteomes" id="UP000033358">
    <property type="component" value="Unassembled WGS sequence"/>
</dbReference>
<reference evidence="2 3" key="1">
    <citation type="submission" date="2015-02" db="EMBL/GenBank/DDBJ databases">
        <title>Single cell genomics of a rare environmental alphaproteobacterium provides unique insights into Rickettsiaceae evolution.</title>
        <authorList>
            <person name="Martijn J."/>
            <person name="Schulz F."/>
            <person name="Zaremba-Niedzwiedzka K."/>
            <person name="Viklund J."/>
            <person name="Stepanauskas R."/>
            <person name="Andersson S.G.E."/>
            <person name="Horn M."/>
            <person name="Guy L."/>
            <person name="Ettema T.J.G."/>
        </authorList>
    </citation>
    <scope>NUCLEOTIDE SEQUENCE [LARGE SCALE GENOMIC DNA]</scope>
    <source>
        <strain evidence="2 3">SCGC AAA041-L04</strain>
    </source>
</reference>
<dbReference type="InterPro" id="IPR038454">
    <property type="entry name" value="DnaA_N_sf"/>
</dbReference>
<sequence>MTKLLIQESCLIFQPTLAKRFGLNEAIILQQLHYWTISCKKEREGGHIWIYNTYSQWQKQFPFWSEVTVKRIIKSLESQEVIFSKSGKNRQDKTKFYAVNYSKISEFNQKQDIDKHDQIDQLEGSKRSVRQINLISSYNIETKTTTKEHLSKNNMMTTTAVVTQENLDRTENTNLAFKASILKSTNSFEEKSHEREMIDIWNNIFKEEGREEVVLTDSRKISLRKSFSYFKDDLAKWTSYCQKICSSKFLMGEVTNFKASLDWCIREDIIMKILEGNYKCGDRAGVKKTLTQNISETKPKSSDPLWIKVVEKLKQHYGEAITISWFNDLDFKRINKKEISLYSNNKFILNTIEGKYLNQISSIFSEVSHSDINQVTLQYSCQ</sequence>
<name>A0A0F5MP52_9RICK</name>
<dbReference type="Gene3D" id="3.30.300.180">
    <property type="match status" value="1"/>
</dbReference>
<dbReference type="AlphaFoldDB" id="A0A0F5MP52"/>
<evidence type="ECO:0000313" key="2">
    <source>
        <dbReference type="EMBL" id="KKB96339.1"/>
    </source>
</evidence>
<dbReference type="PATRIC" id="fig|1607817.3.peg.575"/>
<gene>
    <name evidence="2" type="ORF">SZ25_00577</name>
</gene>
<feature type="domain" description="DnaA N-terminal" evidence="1">
    <location>
        <begin position="305"/>
        <end position="365"/>
    </location>
</feature>
<evidence type="ECO:0000259" key="1">
    <source>
        <dbReference type="Pfam" id="PF11638"/>
    </source>
</evidence>
<keyword evidence="3" id="KW-1185">Reference proteome</keyword>
<protein>
    <recommendedName>
        <fullName evidence="1">DnaA N-terminal domain-containing protein</fullName>
    </recommendedName>
</protein>
<comment type="caution">
    <text evidence="2">The sequence shown here is derived from an EMBL/GenBank/DDBJ whole genome shotgun (WGS) entry which is preliminary data.</text>
</comment>
<evidence type="ECO:0000313" key="3">
    <source>
        <dbReference type="Proteomes" id="UP000033358"/>
    </source>
</evidence>
<dbReference type="Pfam" id="PF11638">
    <property type="entry name" value="DnaA_N"/>
    <property type="match status" value="1"/>
</dbReference>
<dbReference type="EMBL" id="JYHA01000089">
    <property type="protein sequence ID" value="KKB96339.1"/>
    <property type="molecule type" value="Genomic_DNA"/>
</dbReference>
<accession>A0A0F5MP52</accession>
<organism evidence="2 3">
    <name type="scientific">Candidatus Arcanibacter lacustris</name>
    <dbReference type="NCBI Taxonomy" id="1607817"/>
    <lineage>
        <taxon>Bacteria</taxon>
        <taxon>Pseudomonadati</taxon>
        <taxon>Pseudomonadota</taxon>
        <taxon>Alphaproteobacteria</taxon>
        <taxon>Rickettsiales</taxon>
        <taxon>Candidatus Arcanibacter</taxon>
    </lineage>
</organism>
<dbReference type="InterPro" id="IPR024633">
    <property type="entry name" value="DnaA_N_dom"/>
</dbReference>